<name>A0ABT7DZ70_9NEIS</name>
<dbReference type="EMBL" id="JARRAF010000018">
    <property type="protein sequence ID" value="MDK2125359.1"/>
    <property type="molecule type" value="Genomic_DNA"/>
</dbReference>
<evidence type="ECO:0000313" key="7">
    <source>
        <dbReference type="Proteomes" id="UP001172778"/>
    </source>
</evidence>
<evidence type="ECO:0000256" key="4">
    <source>
        <dbReference type="ARBA" id="ARBA00023163"/>
    </source>
</evidence>
<dbReference type="PRINTS" id="PR00039">
    <property type="entry name" value="HTHLYSR"/>
</dbReference>
<evidence type="ECO:0000313" key="6">
    <source>
        <dbReference type="EMBL" id="MDK2125359.1"/>
    </source>
</evidence>
<reference evidence="6" key="1">
    <citation type="submission" date="2023-03" db="EMBL/GenBank/DDBJ databases">
        <title>Chitinimonas shenzhenensis gen. nov., sp. nov., a novel member of family Burkholderiaceae isolated from activated sludge collected in Shen Zhen, China.</title>
        <authorList>
            <person name="Wang X."/>
        </authorList>
    </citation>
    <scope>NUCLEOTIDE SEQUENCE</scope>
    <source>
        <strain evidence="6">DQS-5</strain>
    </source>
</reference>
<dbReference type="Pfam" id="PF00126">
    <property type="entry name" value="HTH_1"/>
    <property type="match status" value="1"/>
</dbReference>
<dbReference type="SUPFAM" id="SSF46785">
    <property type="entry name" value="Winged helix' DNA-binding domain"/>
    <property type="match status" value="1"/>
</dbReference>
<accession>A0ABT7DZ70</accession>
<evidence type="ECO:0000256" key="2">
    <source>
        <dbReference type="ARBA" id="ARBA00023015"/>
    </source>
</evidence>
<dbReference type="InterPro" id="IPR036388">
    <property type="entry name" value="WH-like_DNA-bd_sf"/>
</dbReference>
<keyword evidence="2" id="KW-0805">Transcription regulation</keyword>
<comment type="caution">
    <text evidence="6">The sequence shown here is derived from an EMBL/GenBank/DDBJ whole genome shotgun (WGS) entry which is preliminary data.</text>
</comment>
<dbReference type="SUPFAM" id="SSF53850">
    <property type="entry name" value="Periplasmic binding protein-like II"/>
    <property type="match status" value="1"/>
</dbReference>
<gene>
    <name evidence="6" type="ORF">PZA18_14985</name>
</gene>
<dbReference type="CDD" id="cd05466">
    <property type="entry name" value="PBP2_LTTR_substrate"/>
    <property type="match status" value="1"/>
</dbReference>
<protein>
    <submittedName>
        <fullName evidence="6">LysR family transcriptional regulator</fullName>
    </submittedName>
</protein>
<dbReference type="InterPro" id="IPR005119">
    <property type="entry name" value="LysR_subst-bd"/>
</dbReference>
<evidence type="ECO:0000259" key="5">
    <source>
        <dbReference type="PROSITE" id="PS50931"/>
    </source>
</evidence>
<comment type="similarity">
    <text evidence="1">Belongs to the LysR transcriptional regulatory family.</text>
</comment>
<dbReference type="Gene3D" id="1.10.10.10">
    <property type="entry name" value="Winged helix-like DNA-binding domain superfamily/Winged helix DNA-binding domain"/>
    <property type="match status" value="1"/>
</dbReference>
<dbReference type="PANTHER" id="PTHR30126:SF40">
    <property type="entry name" value="HTH-TYPE TRANSCRIPTIONAL REGULATOR GLTR"/>
    <property type="match status" value="1"/>
</dbReference>
<dbReference type="InterPro" id="IPR000847">
    <property type="entry name" value="LysR_HTH_N"/>
</dbReference>
<feature type="domain" description="HTH lysR-type" evidence="5">
    <location>
        <begin position="1"/>
        <end position="58"/>
    </location>
</feature>
<dbReference type="RefSeq" id="WP_284101668.1">
    <property type="nucleotide sequence ID" value="NZ_JARRAF010000018.1"/>
</dbReference>
<keyword evidence="7" id="KW-1185">Reference proteome</keyword>
<dbReference type="PANTHER" id="PTHR30126">
    <property type="entry name" value="HTH-TYPE TRANSCRIPTIONAL REGULATOR"/>
    <property type="match status" value="1"/>
</dbReference>
<dbReference type="Proteomes" id="UP001172778">
    <property type="component" value="Unassembled WGS sequence"/>
</dbReference>
<keyword evidence="3" id="KW-0238">DNA-binding</keyword>
<proteinExistence type="inferred from homology"/>
<dbReference type="Gene3D" id="3.40.190.10">
    <property type="entry name" value="Periplasmic binding protein-like II"/>
    <property type="match status" value="2"/>
</dbReference>
<dbReference type="PROSITE" id="PS50931">
    <property type="entry name" value="HTH_LYSR"/>
    <property type="match status" value="1"/>
</dbReference>
<dbReference type="InterPro" id="IPR036390">
    <property type="entry name" value="WH_DNA-bd_sf"/>
</dbReference>
<dbReference type="Pfam" id="PF03466">
    <property type="entry name" value="LysR_substrate"/>
    <property type="match status" value="1"/>
</dbReference>
<evidence type="ECO:0000256" key="1">
    <source>
        <dbReference type="ARBA" id="ARBA00009437"/>
    </source>
</evidence>
<keyword evidence="4" id="KW-0804">Transcription</keyword>
<organism evidence="6 7">
    <name type="scientific">Parachitinimonas caeni</name>
    <dbReference type="NCBI Taxonomy" id="3031301"/>
    <lineage>
        <taxon>Bacteria</taxon>
        <taxon>Pseudomonadati</taxon>
        <taxon>Pseudomonadota</taxon>
        <taxon>Betaproteobacteria</taxon>
        <taxon>Neisseriales</taxon>
        <taxon>Chitinibacteraceae</taxon>
        <taxon>Parachitinimonas</taxon>
    </lineage>
</organism>
<sequence>MEIYQLRTFVAVAQQGHLTQAAEILHLSQPAVTAQIKALEEETGLALFDRTTSGVMLTEAGKLLLPEAEKILAGSWDMLNKARSLKGQLTGKLRIGTIGSPSLLRLGRWLCCLRSRHPLLALVTAHGISGSVLNDVRKKELDGGFFVGKNPYQNVFGLPLREVRFRLAMPAEWAVRLQGADWRSLGRELWIGHSQFSSLHKLSSELWREHNISPKKIGEIDQEATQLDLVRAGMGLSLLSEEVVAEPLARGEIALVDGVEVTAPLAFIYPAERENDPLLQAMRAALYEVWELPA</sequence>
<evidence type="ECO:0000256" key="3">
    <source>
        <dbReference type="ARBA" id="ARBA00023125"/>
    </source>
</evidence>